<dbReference type="Gene3D" id="2.60.15.10">
    <property type="entry name" value="F0F1 ATP synthase delta/epsilon subunit, N-terminal"/>
    <property type="match status" value="1"/>
</dbReference>
<evidence type="ECO:0000256" key="5">
    <source>
        <dbReference type="ARBA" id="ARBA00022448"/>
    </source>
</evidence>
<evidence type="ECO:0000256" key="9">
    <source>
        <dbReference type="ARBA" id="ARBA00023310"/>
    </source>
</evidence>
<evidence type="ECO:0000313" key="15">
    <source>
        <dbReference type="EMBL" id="MBK9797788.1"/>
    </source>
</evidence>
<feature type="domain" description="ATP synthase F1 complex delta/epsilon subunit N-terminal" evidence="14">
    <location>
        <begin position="5"/>
        <end position="83"/>
    </location>
</feature>
<evidence type="ECO:0000256" key="10">
    <source>
        <dbReference type="HAMAP-Rule" id="MF_00530"/>
    </source>
</evidence>
<comment type="function">
    <text evidence="1 10">Produces ATP from ADP in the presence of a proton gradient across the membrane.</text>
</comment>
<feature type="coiled-coil region" evidence="12">
    <location>
        <begin position="92"/>
        <end position="119"/>
    </location>
</feature>
<keyword evidence="10" id="KW-0375">Hydrogen ion transport</keyword>
<proteinExistence type="inferred from homology"/>
<evidence type="ECO:0000256" key="12">
    <source>
        <dbReference type="SAM" id="Coils"/>
    </source>
</evidence>
<dbReference type="InterPro" id="IPR020546">
    <property type="entry name" value="ATP_synth_F1_dsu/esu_N"/>
</dbReference>
<comment type="similarity">
    <text evidence="3 10 11">Belongs to the ATPase epsilon chain family.</text>
</comment>
<dbReference type="InterPro" id="IPR036794">
    <property type="entry name" value="ATP_F1_dsu/esu_C_sf"/>
</dbReference>
<sequence>MSQLIKLEVVTPERPVFSAEVAEVQFPTAARGYYGILPGHTPLMTEVGDGLLYYFQEGQKHWITVFGGFAEVGPDRVTILARESETMDMIDLERAEASRQRALKLLKEAQTEHDMANAQAKLDASLIRLQAAGHPSGHGF</sequence>
<feature type="domain" description="ATP synthase epsilon subunit C-terminal" evidence="13">
    <location>
        <begin position="90"/>
        <end position="133"/>
    </location>
</feature>
<keyword evidence="7 10" id="KW-0472">Membrane</keyword>
<evidence type="ECO:0000256" key="11">
    <source>
        <dbReference type="RuleBase" id="RU003656"/>
    </source>
</evidence>
<keyword evidence="6 10" id="KW-0406">Ion transport</keyword>
<dbReference type="PANTHER" id="PTHR13822">
    <property type="entry name" value="ATP SYNTHASE DELTA/EPSILON CHAIN"/>
    <property type="match status" value="1"/>
</dbReference>
<accession>A0A9D7SK77</accession>
<evidence type="ECO:0000256" key="4">
    <source>
        <dbReference type="ARBA" id="ARBA00011648"/>
    </source>
</evidence>
<evidence type="ECO:0000259" key="13">
    <source>
        <dbReference type="Pfam" id="PF00401"/>
    </source>
</evidence>
<dbReference type="SUPFAM" id="SSF46604">
    <property type="entry name" value="Epsilon subunit of F1F0-ATP synthase C-terminal domain"/>
    <property type="match status" value="1"/>
</dbReference>
<dbReference type="PANTHER" id="PTHR13822:SF10">
    <property type="entry name" value="ATP SYNTHASE EPSILON CHAIN, CHLOROPLASTIC"/>
    <property type="match status" value="1"/>
</dbReference>
<dbReference type="InterPro" id="IPR036771">
    <property type="entry name" value="ATPsynth_dsu/esu_N"/>
</dbReference>
<keyword evidence="8 10" id="KW-0139">CF(1)</keyword>
<comment type="subcellular location">
    <subcellularLocation>
        <location evidence="2 10">Cell membrane</location>
        <topology evidence="2 10">Peripheral membrane protein</topology>
    </subcellularLocation>
</comment>
<dbReference type="CDD" id="cd12152">
    <property type="entry name" value="F1-ATPase_delta"/>
    <property type="match status" value="1"/>
</dbReference>
<dbReference type="GO" id="GO:0046933">
    <property type="term" value="F:proton-transporting ATP synthase activity, rotational mechanism"/>
    <property type="evidence" value="ECO:0007669"/>
    <property type="project" value="UniProtKB-UniRule"/>
</dbReference>
<dbReference type="GO" id="GO:0045259">
    <property type="term" value="C:proton-transporting ATP synthase complex"/>
    <property type="evidence" value="ECO:0007669"/>
    <property type="project" value="UniProtKB-KW"/>
</dbReference>
<dbReference type="InterPro" id="IPR020547">
    <property type="entry name" value="ATP_synth_F1_esu_C"/>
</dbReference>
<dbReference type="Proteomes" id="UP000886657">
    <property type="component" value="Unassembled WGS sequence"/>
</dbReference>
<comment type="caution">
    <text evidence="15">The sequence shown here is derived from an EMBL/GenBank/DDBJ whole genome shotgun (WGS) entry which is preliminary data.</text>
</comment>
<dbReference type="AlphaFoldDB" id="A0A9D7SK77"/>
<evidence type="ECO:0000256" key="7">
    <source>
        <dbReference type="ARBA" id="ARBA00023136"/>
    </source>
</evidence>
<name>A0A9D7SK77_9BACT</name>
<protein>
    <recommendedName>
        <fullName evidence="10">ATP synthase epsilon chain</fullName>
    </recommendedName>
    <alternativeName>
        <fullName evidence="10">ATP synthase F1 sector epsilon subunit</fullName>
    </alternativeName>
    <alternativeName>
        <fullName evidence="10">F-ATPase epsilon subunit</fullName>
    </alternativeName>
</protein>
<dbReference type="Pfam" id="PF00401">
    <property type="entry name" value="ATP-synt_DE"/>
    <property type="match status" value="1"/>
</dbReference>
<keyword evidence="9 10" id="KW-0066">ATP synthesis</keyword>
<evidence type="ECO:0000259" key="14">
    <source>
        <dbReference type="Pfam" id="PF02823"/>
    </source>
</evidence>
<evidence type="ECO:0000256" key="3">
    <source>
        <dbReference type="ARBA" id="ARBA00005712"/>
    </source>
</evidence>
<evidence type="ECO:0000256" key="6">
    <source>
        <dbReference type="ARBA" id="ARBA00023065"/>
    </source>
</evidence>
<dbReference type="GO" id="GO:0005886">
    <property type="term" value="C:plasma membrane"/>
    <property type="evidence" value="ECO:0007669"/>
    <property type="project" value="UniProtKB-SubCell"/>
</dbReference>
<comment type="subunit">
    <text evidence="4 10 11">F-type ATPases have 2 components, CF(1) - the catalytic core - and CF(0) - the membrane proton channel. CF(1) has five subunits: alpha(3), beta(3), gamma(1), delta(1), epsilon(1). CF(0) has three main subunits: a, b and c.</text>
</comment>
<dbReference type="InterPro" id="IPR001469">
    <property type="entry name" value="ATP_synth_F1_dsu/esu"/>
</dbReference>
<evidence type="ECO:0000313" key="16">
    <source>
        <dbReference type="Proteomes" id="UP000886657"/>
    </source>
</evidence>
<evidence type="ECO:0000256" key="1">
    <source>
        <dbReference type="ARBA" id="ARBA00003543"/>
    </source>
</evidence>
<dbReference type="SUPFAM" id="SSF51344">
    <property type="entry name" value="Epsilon subunit of F1F0-ATP synthase N-terminal domain"/>
    <property type="match status" value="1"/>
</dbReference>
<keyword evidence="10" id="KW-1003">Cell membrane</keyword>
<keyword evidence="5 10" id="KW-0813">Transport</keyword>
<gene>
    <name evidence="10 15" type="primary">atpC</name>
    <name evidence="15" type="ORF">IPP58_15135</name>
</gene>
<dbReference type="EMBL" id="JADKIO010000012">
    <property type="protein sequence ID" value="MBK9797788.1"/>
    <property type="molecule type" value="Genomic_DNA"/>
</dbReference>
<dbReference type="NCBIfam" id="TIGR01216">
    <property type="entry name" value="ATP_synt_epsi"/>
    <property type="match status" value="1"/>
</dbReference>
<dbReference type="GO" id="GO:0005524">
    <property type="term" value="F:ATP binding"/>
    <property type="evidence" value="ECO:0007669"/>
    <property type="project" value="UniProtKB-UniRule"/>
</dbReference>
<evidence type="ECO:0000256" key="2">
    <source>
        <dbReference type="ARBA" id="ARBA00004202"/>
    </source>
</evidence>
<evidence type="ECO:0000256" key="8">
    <source>
        <dbReference type="ARBA" id="ARBA00023196"/>
    </source>
</evidence>
<keyword evidence="12" id="KW-0175">Coiled coil</keyword>
<reference evidence="15" key="1">
    <citation type="submission" date="2020-10" db="EMBL/GenBank/DDBJ databases">
        <title>Connecting structure to function with the recovery of over 1000 high-quality activated sludge metagenome-assembled genomes encoding full-length rRNA genes using long-read sequencing.</title>
        <authorList>
            <person name="Singleton C.M."/>
            <person name="Petriglieri F."/>
            <person name="Kristensen J.M."/>
            <person name="Kirkegaard R.H."/>
            <person name="Michaelsen T.Y."/>
            <person name="Andersen M.H."/>
            <person name="Karst S.M."/>
            <person name="Dueholm M.S."/>
            <person name="Nielsen P.H."/>
            <person name="Albertsen M."/>
        </authorList>
    </citation>
    <scope>NUCLEOTIDE SEQUENCE</scope>
    <source>
        <strain evidence="15">Skiv_18-Q3-R9-52_MAXAC.067</strain>
    </source>
</reference>
<dbReference type="HAMAP" id="MF_00530">
    <property type="entry name" value="ATP_synth_epsil_bac"/>
    <property type="match status" value="1"/>
</dbReference>
<dbReference type="Pfam" id="PF02823">
    <property type="entry name" value="ATP-synt_DE_N"/>
    <property type="match status" value="1"/>
</dbReference>
<organism evidence="15 16">
    <name type="scientific">Candidatus Geothrix skivensis</name>
    <dbReference type="NCBI Taxonomy" id="2954439"/>
    <lineage>
        <taxon>Bacteria</taxon>
        <taxon>Pseudomonadati</taxon>
        <taxon>Acidobacteriota</taxon>
        <taxon>Holophagae</taxon>
        <taxon>Holophagales</taxon>
        <taxon>Holophagaceae</taxon>
        <taxon>Geothrix</taxon>
    </lineage>
</organism>